<dbReference type="EMBL" id="KV417278">
    <property type="protein sequence ID" value="KZO97697.1"/>
    <property type="molecule type" value="Genomic_DNA"/>
</dbReference>
<evidence type="ECO:0000313" key="4">
    <source>
        <dbReference type="Proteomes" id="UP000076738"/>
    </source>
</evidence>
<organism evidence="3 4">
    <name type="scientific">Calocera viscosa (strain TUFC12733)</name>
    <dbReference type="NCBI Taxonomy" id="1330018"/>
    <lineage>
        <taxon>Eukaryota</taxon>
        <taxon>Fungi</taxon>
        <taxon>Dikarya</taxon>
        <taxon>Basidiomycota</taxon>
        <taxon>Agaricomycotina</taxon>
        <taxon>Dacrymycetes</taxon>
        <taxon>Dacrymycetales</taxon>
        <taxon>Dacrymycetaceae</taxon>
        <taxon>Calocera</taxon>
    </lineage>
</organism>
<feature type="domain" description="DUF7918" evidence="2">
    <location>
        <begin position="6"/>
        <end position="144"/>
    </location>
</feature>
<gene>
    <name evidence="3" type="ORF">CALVIDRAFT_57957</name>
</gene>
<feature type="compositionally biased region" description="Polar residues" evidence="1">
    <location>
        <begin position="298"/>
        <end position="307"/>
    </location>
</feature>
<evidence type="ECO:0000259" key="2">
    <source>
        <dbReference type="Pfam" id="PF25534"/>
    </source>
</evidence>
<protein>
    <recommendedName>
        <fullName evidence="2">DUF7918 domain-containing protein</fullName>
    </recommendedName>
</protein>
<keyword evidence="4" id="KW-1185">Reference proteome</keyword>
<evidence type="ECO:0000256" key="1">
    <source>
        <dbReference type="SAM" id="MobiDB-lite"/>
    </source>
</evidence>
<name>A0A167NGW7_CALVF</name>
<reference evidence="3 4" key="1">
    <citation type="journal article" date="2016" name="Mol. Biol. Evol.">
        <title>Comparative Genomics of Early-Diverging Mushroom-Forming Fungi Provides Insights into the Origins of Lignocellulose Decay Capabilities.</title>
        <authorList>
            <person name="Nagy L.G."/>
            <person name="Riley R."/>
            <person name="Tritt A."/>
            <person name="Adam C."/>
            <person name="Daum C."/>
            <person name="Floudas D."/>
            <person name="Sun H."/>
            <person name="Yadav J.S."/>
            <person name="Pangilinan J."/>
            <person name="Larsson K.H."/>
            <person name="Matsuura K."/>
            <person name="Barry K."/>
            <person name="Labutti K."/>
            <person name="Kuo R."/>
            <person name="Ohm R.A."/>
            <person name="Bhattacharya S.S."/>
            <person name="Shirouzu T."/>
            <person name="Yoshinaga Y."/>
            <person name="Martin F.M."/>
            <person name="Grigoriev I.V."/>
            <person name="Hibbett D.S."/>
        </authorList>
    </citation>
    <scope>NUCLEOTIDE SEQUENCE [LARGE SCALE GENOMIC DNA]</scope>
    <source>
        <strain evidence="3 4">TUFC12733</strain>
    </source>
</reference>
<feature type="region of interest" description="Disordered" evidence="1">
    <location>
        <begin position="288"/>
        <end position="307"/>
    </location>
</feature>
<dbReference type="AlphaFoldDB" id="A0A167NGW7"/>
<evidence type="ECO:0000313" key="3">
    <source>
        <dbReference type="EMBL" id="KZO97697.1"/>
    </source>
</evidence>
<dbReference type="Pfam" id="PF25534">
    <property type="entry name" value="DUF7918"/>
    <property type="match status" value="1"/>
</dbReference>
<dbReference type="InterPro" id="IPR057678">
    <property type="entry name" value="DUF7918"/>
</dbReference>
<dbReference type="Gene3D" id="1.20.5.1700">
    <property type="match status" value="1"/>
</dbReference>
<dbReference type="Proteomes" id="UP000076738">
    <property type="component" value="Unassembled WGS sequence"/>
</dbReference>
<sequence>MPILGGYEVSVKVDRVPLKEYSINGDSEPQLMEQDKFARCYIVSESGKRFTISIDGLDDRHGDCPEIFVNLAIDERRFGFEGTLDHVPRTDEVWIWTGPYIWTSSNKAVEDYDDSNFAFGDVVLQQSVDEKKERGRGTIIVTVWPGNYRVWPYKGPHNIDKFPIVLGPENQTNQSRTKKDLLQVNEKEKATRNHCVVLPPPECDDDSDEDKVTTDFHPNYSGQLQASGIIPSSEEIQKEHKQLQEEAESLKAELATIKGHEKWKIAEDMHRKNKRLHDEVEDLKAELEEVRAKKKQKTSPQAANKPA</sequence>
<accession>A0A167NGW7</accession>
<proteinExistence type="predicted"/>